<dbReference type="Gene3D" id="3.40.50.620">
    <property type="entry name" value="HUPs"/>
    <property type="match status" value="2"/>
</dbReference>
<dbReference type="EMBL" id="CP015518">
    <property type="protein sequence ID" value="APG24359.1"/>
    <property type="molecule type" value="Genomic_DNA"/>
</dbReference>
<dbReference type="RefSeq" id="WP_072286198.1">
    <property type="nucleotide sequence ID" value="NZ_CP015455.1"/>
</dbReference>
<keyword evidence="13" id="KW-1185">Reference proteome</keyword>
<dbReference type="Pfam" id="PF00733">
    <property type="entry name" value="Asn_synthase"/>
    <property type="match status" value="1"/>
</dbReference>
<comment type="pathway">
    <text evidence="1">Amino-acid biosynthesis; L-asparagine biosynthesis; L-asparagine from L-aspartate (L-Gln route): step 1/1.</text>
</comment>
<sequence length="630" mass="70149">MCGLAGFWNRNGAAADSSIIEKMLRALIHRGPDDGGSWTDGEICLGVRRLSILDPSDRGHQPFVGSPGVLVYNGEIYNFIELRRELEALGYTFRGTSDTEVVFQALCEWGVERAVPRFNGMFALAYYDLRAKALWLARDRAGIKPLYWAVSGSVLTFASEVKALLAHPAIPCRPDMHALTTQGMFGRLAGSWTPFESVSLVTPGSLMKFSAAGEEVLPYFDLLSAVDPGRITGQSRRNLESIADEFESLLLESVRSQLVSDAPLAIMCSGGLDSSLVTAMAAREYPERVAYVADMEGDPAGEADRAEIVCRHTGVELRRVPYSRGDLFRDWPFCVQYNEHPNFFSCNLPARAIAHAAHRDGFKVLLGGDGADELFGGYKWQAKMYRRGQQMARNQAIMRWVPGLSRLSHNLARFSRAEDLDRLIARASGSRFFLMQGDFSGAGAWALDGMQRAVRCREFFDKLSPLNRLQDRAFLAQSFEDFHSHLGTSLLSSDKMMMSHSIELRVPFLDNRLIDFGLNAPMHAKFSRGINKRLARYAARNWLPPEIAGGTKVGFGVPVNLWKGSEQLLRGGAVADLFKWPQGSEEKVREMISSNPATVFQMVSLELWIRIFCRNESPEQCANELMKCKG</sequence>
<comment type="similarity">
    <text evidence="2">Belongs to the asparagine synthetase family.</text>
</comment>
<evidence type="ECO:0000256" key="6">
    <source>
        <dbReference type="ARBA" id="ARBA00022962"/>
    </source>
</evidence>
<organism evidence="12 13">
    <name type="scientific">Syntrophotalea acetylenica</name>
    <name type="common">Pelobacter acetylenicus</name>
    <dbReference type="NCBI Taxonomy" id="29542"/>
    <lineage>
        <taxon>Bacteria</taxon>
        <taxon>Pseudomonadati</taxon>
        <taxon>Thermodesulfobacteriota</taxon>
        <taxon>Desulfuromonadia</taxon>
        <taxon>Desulfuromonadales</taxon>
        <taxon>Syntrophotaleaceae</taxon>
        <taxon>Syntrophotalea</taxon>
    </lineage>
</organism>
<accession>A0A1L3GEV3</accession>
<dbReference type="OrthoDB" id="9763290at2"/>
<dbReference type="InterPro" id="IPR014729">
    <property type="entry name" value="Rossmann-like_a/b/a_fold"/>
</dbReference>
<dbReference type="KEGG" id="pace:A6070_13030"/>
<dbReference type="InterPro" id="IPR006426">
    <property type="entry name" value="Asn_synth_AEB"/>
</dbReference>
<dbReference type="InterPro" id="IPR017932">
    <property type="entry name" value="GATase_2_dom"/>
</dbReference>
<feature type="active site" description="For GATase activity" evidence="8">
    <location>
        <position position="2"/>
    </location>
</feature>
<dbReference type="Proteomes" id="UP000182264">
    <property type="component" value="Chromosome"/>
</dbReference>
<dbReference type="EC" id="6.3.5.4" evidence="3"/>
<dbReference type="CDD" id="cd01991">
    <property type="entry name" value="Asn_synthase_B_C"/>
    <property type="match status" value="1"/>
</dbReference>
<evidence type="ECO:0000256" key="7">
    <source>
        <dbReference type="ARBA" id="ARBA00048741"/>
    </source>
</evidence>
<dbReference type="InterPro" id="IPR001962">
    <property type="entry name" value="Asn_synthase"/>
</dbReference>
<evidence type="ECO:0000313" key="13">
    <source>
        <dbReference type="Proteomes" id="UP000182264"/>
    </source>
</evidence>
<proteinExistence type="inferred from homology"/>
<dbReference type="GO" id="GO:0005524">
    <property type="term" value="F:ATP binding"/>
    <property type="evidence" value="ECO:0007669"/>
    <property type="project" value="UniProtKB-KW"/>
</dbReference>
<keyword evidence="5 9" id="KW-0067">ATP-binding</keyword>
<keyword evidence="8" id="KW-0061">Asparagine biosynthesis</keyword>
<evidence type="ECO:0000256" key="10">
    <source>
        <dbReference type="PIRSR" id="PIRSR001589-3"/>
    </source>
</evidence>
<dbReference type="CDD" id="cd00712">
    <property type="entry name" value="AsnB"/>
    <property type="match status" value="1"/>
</dbReference>
<dbReference type="STRING" id="29542.A6070_13030"/>
<evidence type="ECO:0000256" key="8">
    <source>
        <dbReference type="PIRSR" id="PIRSR001589-1"/>
    </source>
</evidence>
<dbReference type="PANTHER" id="PTHR43284:SF1">
    <property type="entry name" value="ASPARAGINE SYNTHETASE"/>
    <property type="match status" value="1"/>
</dbReference>
<dbReference type="PIRSF" id="PIRSF001589">
    <property type="entry name" value="Asn_synthetase_glu-h"/>
    <property type="match status" value="1"/>
</dbReference>
<evidence type="ECO:0000256" key="4">
    <source>
        <dbReference type="ARBA" id="ARBA00022741"/>
    </source>
</evidence>
<feature type="site" description="Important for beta-aspartyl-AMP intermediate formation" evidence="10">
    <location>
        <position position="369"/>
    </location>
</feature>
<feature type="domain" description="Glutamine amidotransferase type-2" evidence="11">
    <location>
        <begin position="2"/>
        <end position="212"/>
    </location>
</feature>
<evidence type="ECO:0000256" key="9">
    <source>
        <dbReference type="PIRSR" id="PIRSR001589-2"/>
    </source>
</evidence>
<comment type="catalytic activity">
    <reaction evidence="7">
        <text>L-aspartate + L-glutamine + ATP + H2O = L-asparagine + L-glutamate + AMP + diphosphate + H(+)</text>
        <dbReference type="Rhea" id="RHEA:12228"/>
        <dbReference type="ChEBI" id="CHEBI:15377"/>
        <dbReference type="ChEBI" id="CHEBI:15378"/>
        <dbReference type="ChEBI" id="CHEBI:29985"/>
        <dbReference type="ChEBI" id="CHEBI:29991"/>
        <dbReference type="ChEBI" id="CHEBI:30616"/>
        <dbReference type="ChEBI" id="CHEBI:33019"/>
        <dbReference type="ChEBI" id="CHEBI:58048"/>
        <dbReference type="ChEBI" id="CHEBI:58359"/>
        <dbReference type="ChEBI" id="CHEBI:456215"/>
        <dbReference type="EC" id="6.3.5.4"/>
    </reaction>
</comment>
<evidence type="ECO:0000256" key="5">
    <source>
        <dbReference type="ARBA" id="ARBA00022840"/>
    </source>
</evidence>
<dbReference type="InterPro" id="IPR033738">
    <property type="entry name" value="AsnB_N"/>
</dbReference>
<dbReference type="Pfam" id="PF13537">
    <property type="entry name" value="GATase_7"/>
    <property type="match status" value="1"/>
</dbReference>
<evidence type="ECO:0000256" key="2">
    <source>
        <dbReference type="ARBA" id="ARBA00005752"/>
    </source>
</evidence>
<keyword evidence="4 9" id="KW-0547">Nucleotide-binding</keyword>
<dbReference type="GO" id="GO:0006529">
    <property type="term" value="P:asparagine biosynthetic process"/>
    <property type="evidence" value="ECO:0007669"/>
    <property type="project" value="UniProtKB-KW"/>
</dbReference>
<evidence type="ECO:0000313" key="12">
    <source>
        <dbReference type="EMBL" id="APG24359.1"/>
    </source>
</evidence>
<name>A0A1L3GEV3_SYNAC</name>
<dbReference type="AlphaFoldDB" id="A0A1L3GEV3"/>
<feature type="binding site" evidence="9">
    <location>
        <position position="98"/>
    </location>
    <ligand>
        <name>L-glutamine</name>
        <dbReference type="ChEBI" id="CHEBI:58359"/>
    </ligand>
</feature>
<dbReference type="SUPFAM" id="SSF52402">
    <property type="entry name" value="Adenine nucleotide alpha hydrolases-like"/>
    <property type="match status" value="1"/>
</dbReference>
<keyword evidence="8" id="KW-0028">Amino-acid biosynthesis</keyword>
<gene>
    <name evidence="12" type="ORF">A7E75_04395</name>
</gene>
<keyword evidence="6 8" id="KW-0315">Glutamine amidotransferase</keyword>
<evidence type="ECO:0000256" key="3">
    <source>
        <dbReference type="ARBA" id="ARBA00012737"/>
    </source>
</evidence>
<evidence type="ECO:0000256" key="1">
    <source>
        <dbReference type="ARBA" id="ARBA00005187"/>
    </source>
</evidence>
<dbReference type="GO" id="GO:0004066">
    <property type="term" value="F:asparagine synthase (glutamine-hydrolyzing) activity"/>
    <property type="evidence" value="ECO:0007669"/>
    <property type="project" value="UniProtKB-EC"/>
</dbReference>
<dbReference type="PANTHER" id="PTHR43284">
    <property type="entry name" value="ASPARAGINE SYNTHETASE (GLUTAMINE-HYDROLYZING)"/>
    <property type="match status" value="1"/>
</dbReference>
<dbReference type="SUPFAM" id="SSF56235">
    <property type="entry name" value="N-terminal nucleophile aminohydrolases (Ntn hydrolases)"/>
    <property type="match status" value="1"/>
</dbReference>
<dbReference type="InterPro" id="IPR051786">
    <property type="entry name" value="ASN_synthetase/amidase"/>
</dbReference>
<protein>
    <recommendedName>
        <fullName evidence="3">asparagine synthase (glutamine-hydrolyzing)</fullName>
        <ecNumber evidence="3">6.3.5.4</ecNumber>
    </recommendedName>
</protein>
<evidence type="ECO:0000259" key="11">
    <source>
        <dbReference type="PROSITE" id="PS51278"/>
    </source>
</evidence>
<dbReference type="PROSITE" id="PS51278">
    <property type="entry name" value="GATASE_TYPE_2"/>
    <property type="match status" value="1"/>
</dbReference>
<dbReference type="Gene3D" id="3.60.20.10">
    <property type="entry name" value="Glutamine Phosphoribosylpyrophosphate, subunit 1, domain 1"/>
    <property type="match status" value="1"/>
</dbReference>
<reference evidence="12 13" key="1">
    <citation type="journal article" date="2017" name="Genome Announc.">
        <title>Complete Genome Sequences of Two Acetylene-Fermenting Pelobacter acetylenicus Strains.</title>
        <authorList>
            <person name="Sutton J.M."/>
            <person name="Baesman S.M."/>
            <person name="Fierst J.L."/>
            <person name="Poret-Peterson A.T."/>
            <person name="Oremland R.S."/>
            <person name="Dunlap D.S."/>
            <person name="Akob D.M."/>
        </authorList>
    </citation>
    <scope>NUCLEOTIDE SEQUENCE [LARGE SCALE GENOMIC DNA]</scope>
    <source>
        <strain evidence="12 13">DSM 3247</strain>
    </source>
</reference>
<dbReference type="InterPro" id="IPR029055">
    <property type="entry name" value="Ntn_hydrolases_N"/>
</dbReference>
<dbReference type="NCBIfam" id="TIGR01536">
    <property type="entry name" value="asn_synth_AEB"/>
    <property type="match status" value="1"/>
</dbReference>